<accession>A0AAV4SCZ5</accession>
<sequence>MINLQPLFKHKIHQIDDEFPTLDKTVTKDPIGVKCSDPHKSWDCLKPKGFTCMLGSEKNNPIIFRLNTKNDGNCGNNSFVLHLESLLTTIRAISFSCR</sequence>
<evidence type="ECO:0000313" key="1">
    <source>
        <dbReference type="EMBL" id="GIY31041.1"/>
    </source>
</evidence>
<dbReference type="Proteomes" id="UP001054945">
    <property type="component" value="Unassembled WGS sequence"/>
</dbReference>
<name>A0AAV4SCZ5_CAEEX</name>
<gene>
    <name evidence="1" type="ORF">CEXT_797481</name>
</gene>
<comment type="caution">
    <text evidence="1">The sequence shown here is derived from an EMBL/GenBank/DDBJ whole genome shotgun (WGS) entry which is preliminary data.</text>
</comment>
<dbReference type="AlphaFoldDB" id="A0AAV4SCZ5"/>
<dbReference type="EMBL" id="BPLR01009314">
    <property type="protein sequence ID" value="GIY31041.1"/>
    <property type="molecule type" value="Genomic_DNA"/>
</dbReference>
<evidence type="ECO:0000313" key="2">
    <source>
        <dbReference type="Proteomes" id="UP001054945"/>
    </source>
</evidence>
<keyword evidence="2" id="KW-1185">Reference proteome</keyword>
<reference evidence="1 2" key="1">
    <citation type="submission" date="2021-06" db="EMBL/GenBank/DDBJ databases">
        <title>Caerostris extrusa draft genome.</title>
        <authorList>
            <person name="Kono N."/>
            <person name="Arakawa K."/>
        </authorList>
    </citation>
    <scope>NUCLEOTIDE SEQUENCE [LARGE SCALE GENOMIC DNA]</scope>
</reference>
<proteinExistence type="predicted"/>
<organism evidence="1 2">
    <name type="scientific">Caerostris extrusa</name>
    <name type="common">Bark spider</name>
    <name type="synonym">Caerostris bankana</name>
    <dbReference type="NCBI Taxonomy" id="172846"/>
    <lineage>
        <taxon>Eukaryota</taxon>
        <taxon>Metazoa</taxon>
        <taxon>Ecdysozoa</taxon>
        <taxon>Arthropoda</taxon>
        <taxon>Chelicerata</taxon>
        <taxon>Arachnida</taxon>
        <taxon>Araneae</taxon>
        <taxon>Araneomorphae</taxon>
        <taxon>Entelegynae</taxon>
        <taxon>Araneoidea</taxon>
        <taxon>Araneidae</taxon>
        <taxon>Caerostris</taxon>
    </lineage>
</organism>
<protein>
    <submittedName>
        <fullName evidence="1">Uncharacterized protein</fullName>
    </submittedName>
</protein>